<dbReference type="PANTHER" id="PTHR43816">
    <property type="entry name" value="NICOTINAMIDE PHOSPHORIBOSYLTRANSFERASE"/>
    <property type="match status" value="1"/>
</dbReference>
<dbReference type="GeneID" id="19687010"/>
<name>A0A060AHD3_9CAUD</name>
<keyword evidence="4 9" id="KW-0808">Transferase</keyword>
<dbReference type="EC" id="2.4.2.12" evidence="6"/>
<proteinExistence type="inferred from homology"/>
<comment type="pathway">
    <text evidence="5">Cofactor biosynthesis; NAD(+) biosynthesis; nicotinamide D-ribonucleotide from 5-phospho-alpha-D-ribose 1-diphosphate and nicotinamide: step 1/1.</text>
</comment>
<dbReference type="Pfam" id="PF04095">
    <property type="entry name" value="NAPRTase"/>
    <property type="match status" value="1"/>
</dbReference>
<keyword evidence="2" id="KW-0662">Pyridine nucleotide biosynthesis</keyword>
<accession>A0A060AHD3</accession>
<dbReference type="SUPFAM" id="SSF51690">
    <property type="entry name" value="Nicotinate/Quinolinate PRTase C-terminal domain-like"/>
    <property type="match status" value="1"/>
</dbReference>
<organism evidence="9 10">
    <name type="scientific">Cronobacter phage CR8</name>
    <dbReference type="NCBI Taxonomy" id="1327934"/>
    <lineage>
        <taxon>Viruses</taxon>
        <taxon>Duplodnaviria</taxon>
        <taxon>Heunggongvirae</taxon>
        <taxon>Uroviricota</taxon>
        <taxon>Caudoviricetes</taxon>
        <taxon>Vequintavirinae</taxon>
        <taxon>Certrevirus</taxon>
        <taxon>Certrevirus CR8</taxon>
    </lineage>
</organism>
<evidence type="ECO:0000256" key="6">
    <source>
        <dbReference type="ARBA" id="ARBA00035024"/>
    </source>
</evidence>
<dbReference type="InterPro" id="IPR016471">
    <property type="entry name" value="Nicotinamide_PRibTrfase"/>
</dbReference>
<comment type="similarity">
    <text evidence="1">Belongs to the NAPRTase family.</text>
</comment>
<protein>
    <recommendedName>
        <fullName evidence="7">Nicotinamide phosphoribosyltransferase</fullName>
        <ecNumber evidence="6">2.4.2.12</ecNumber>
    </recommendedName>
</protein>
<dbReference type="InterPro" id="IPR041525">
    <property type="entry name" value="N/Namide_PRibTrfase"/>
</dbReference>
<evidence type="ECO:0000256" key="5">
    <source>
        <dbReference type="ARBA" id="ARBA00035007"/>
    </source>
</evidence>
<dbReference type="GO" id="GO:0009435">
    <property type="term" value="P:NAD+ biosynthetic process"/>
    <property type="evidence" value="ECO:0007669"/>
    <property type="project" value="InterPro"/>
</dbReference>
<evidence type="ECO:0000313" key="9">
    <source>
        <dbReference type="EMBL" id="AIA64789.1"/>
    </source>
</evidence>
<dbReference type="RefSeq" id="YP_009042496.1">
    <property type="nucleotide sequence ID" value="NC_024354.1"/>
</dbReference>
<evidence type="ECO:0000256" key="7">
    <source>
        <dbReference type="ARBA" id="ARBA00035036"/>
    </source>
</evidence>
<dbReference type="PANTHER" id="PTHR43816:SF1">
    <property type="entry name" value="NICOTINAMIDE PHOSPHORIBOSYLTRANSFERASE"/>
    <property type="match status" value="1"/>
</dbReference>
<dbReference type="InterPro" id="IPR036068">
    <property type="entry name" value="Nicotinate_pribotase-like_C"/>
</dbReference>
<keyword evidence="3 9" id="KW-0328">Glycosyltransferase</keyword>
<reference evidence="9 10" key="1">
    <citation type="submission" date="2013-04" db="EMBL/GenBank/DDBJ databases">
        <title>Complete Genome Sequence of Cronobacter sakazakii Bacteriophage CR8.</title>
        <authorList>
            <person name="Kim Y."/>
            <person name="Shin H."/>
            <person name="Ryu S."/>
        </authorList>
    </citation>
    <scope>NUCLEOTIDE SEQUENCE [LARGE SCALE GENOMIC DNA]</scope>
</reference>
<feature type="domain" description="Nicotinate/nicotinamide phosphoribosyltransferase" evidence="8">
    <location>
        <begin position="436"/>
        <end position="575"/>
    </location>
</feature>
<dbReference type="InterPro" id="IPR013785">
    <property type="entry name" value="Aldolase_TIM"/>
</dbReference>
<dbReference type="Proteomes" id="UP000026984">
    <property type="component" value="Segment"/>
</dbReference>
<evidence type="ECO:0000256" key="3">
    <source>
        <dbReference type="ARBA" id="ARBA00022676"/>
    </source>
</evidence>
<evidence type="ECO:0000256" key="1">
    <source>
        <dbReference type="ARBA" id="ARBA00010897"/>
    </source>
</evidence>
<dbReference type="GO" id="GO:0047280">
    <property type="term" value="F:nicotinamide phosphoribosyltransferase activity"/>
    <property type="evidence" value="ECO:0007669"/>
    <property type="project" value="UniProtKB-EC"/>
</dbReference>
<evidence type="ECO:0000256" key="4">
    <source>
        <dbReference type="ARBA" id="ARBA00022679"/>
    </source>
</evidence>
<sequence length="596" mass="67984">MLHNDLPILFADWYKPSHISMYSKQSEIVQDNMTPRSSKHFQHFSDSDQRVMSAGLQGFIKWFLIEHFNREFFGRPKEEVIGEFKEICDLAIGPDMVETWGFEKLHDLGYLPVEIRALPEGTLSPVQVPLFTIQNTHPDFYWLPNYLESVISSENWKTVTTATIFWQYRKLAELWAQKTCDNNLHVPFQIHCFAYRGQAGTHDAAQSELGQLMNSQGTDTIPAILYANRYYGMKGKFVSGSIPASEHSVATTNIGFIIGRLRSEHPEMSLDDLRFHAEVEFLRRYITEIFPKGFVSYVGDSYDWFRLITEGVRILKDEIMARDGRVVFRPDSGVPEDIICGTLDWRKIEELDAAGTLERAAEWALESAEEEVRQDTPHGECGDESVERYFLFDGDLYLMKGELDWNRYDKQYYYIDGSRVLSYDKAELTNEQKGSVELLYDVFGGDLNSKGYRTLDTHVGLIYGDSITVARAKEIFERLEAKGFASNNVVFGVGSFTTQFNTRDSLGQAVKATGAVIDGQQIMVVKEPKTDLGKKSAQGFLKVVRGEDGELKLVDNLQLEQVNDADNELRVVFRDGKLLVDETLTQIRERVTANLK</sequence>
<dbReference type="Gene3D" id="3.20.20.70">
    <property type="entry name" value="Aldolase class I"/>
    <property type="match status" value="1"/>
</dbReference>
<gene>
    <name evidence="9" type="ORF">CR8_259</name>
</gene>
<evidence type="ECO:0000259" key="8">
    <source>
        <dbReference type="Pfam" id="PF04095"/>
    </source>
</evidence>
<dbReference type="KEGG" id="vg:19687010"/>
<dbReference type="EMBL" id="KC954774">
    <property type="protein sequence ID" value="AIA64789.1"/>
    <property type="molecule type" value="Genomic_DNA"/>
</dbReference>
<evidence type="ECO:0000313" key="10">
    <source>
        <dbReference type="Proteomes" id="UP000026984"/>
    </source>
</evidence>
<dbReference type="NCBIfam" id="NF006629">
    <property type="entry name" value="PRK09198.1"/>
    <property type="match status" value="1"/>
</dbReference>
<keyword evidence="10" id="KW-1185">Reference proteome</keyword>
<evidence type="ECO:0000256" key="2">
    <source>
        <dbReference type="ARBA" id="ARBA00022642"/>
    </source>
</evidence>